<evidence type="ECO:0000256" key="1">
    <source>
        <dbReference type="SAM" id="MobiDB-lite"/>
    </source>
</evidence>
<dbReference type="RefSeq" id="XP_041557890.1">
    <property type="nucleotide sequence ID" value="XM_041705401.1"/>
</dbReference>
<protein>
    <submittedName>
        <fullName evidence="2">Uncharacterized protein</fullName>
    </submittedName>
</protein>
<dbReference type="KEGG" id="apuu:APUU_50407S"/>
<dbReference type="GeneID" id="64975701"/>
<dbReference type="EMBL" id="AP024447">
    <property type="protein sequence ID" value="BCS25696.1"/>
    <property type="molecule type" value="Genomic_DNA"/>
</dbReference>
<dbReference type="Proteomes" id="UP000654913">
    <property type="component" value="Chromosome 5"/>
</dbReference>
<gene>
    <name evidence="2" type="ORF">APUU_50407S</name>
</gene>
<dbReference type="AlphaFoldDB" id="A0A7R7XQ65"/>
<keyword evidence="3" id="KW-1185">Reference proteome</keyword>
<accession>A0A7R7XQ65</accession>
<proteinExistence type="predicted"/>
<sequence>MAAESPSGDHWAADVTEDGLDSNEPMSLALPISVDLCQEEADPNEHGEVPRVGEKLEPTMAQAERKDSEVPADENPLALRTRDSNVYWREACGLVSKERLRYCDELFVF</sequence>
<feature type="region of interest" description="Disordered" evidence="1">
    <location>
        <begin position="1"/>
        <end position="25"/>
    </location>
</feature>
<name>A0A7R7XQ65_9EURO</name>
<evidence type="ECO:0000313" key="2">
    <source>
        <dbReference type="EMBL" id="BCS25696.1"/>
    </source>
</evidence>
<reference evidence="2" key="2">
    <citation type="submission" date="2021-02" db="EMBL/GenBank/DDBJ databases">
        <title>Aspergillus puulaauensis MK2 genome sequence.</title>
        <authorList>
            <person name="Futagami T."/>
            <person name="Mori K."/>
            <person name="Kadooka C."/>
            <person name="Tanaka T."/>
        </authorList>
    </citation>
    <scope>NUCLEOTIDE SEQUENCE</scope>
    <source>
        <strain evidence="2">MK2</strain>
    </source>
</reference>
<feature type="region of interest" description="Disordered" evidence="1">
    <location>
        <begin position="42"/>
        <end position="75"/>
    </location>
</feature>
<feature type="compositionally biased region" description="Basic and acidic residues" evidence="1">
    <location>
        <begin position="43"/>
        <end position="69"/>
    </location>
</feature>
<organism evidence="2 3">
    <name type="scientific">Aspergillus puulaauensis</name>
    <dbReference type="NCBI Taxonomy" id="1220207"/>
    <lineage>
        <taxon>Eukaryota</taxon>
        <taxon>Fungi</taxon>
        <taxon>Dikarya</taxon>
        <taxon>Ascomycota</taxon>
        <taxon>Pezizomycotina</taxon>
        <taxon>Eurotiomycetes</taxon>
        <taxon>Eurotiomycetidae</taxon>
        <taxon>Eurotiales</taxon>
        <taxon>Aspergillaceae</taxon>
        <taxon>Aspergillus</taxon>
    </lineage>
</organism>
<reference evidence="2" key="1">
    <citation type="submission" date="2021-01" db="EMBL/GenBank/DDBJ databases">
        <authorList>
            <consortium name="Aspergillus puulaauensis MK2 genome sequencing consortium"/>
            <person name="Kazuki M."/>
            <person name="Futagami T."/>
        </authorList>
    </citation>
    <scope>NUCLEOTIDE SEQUENCE</scope>
    <source>
        <strain evidence="2">MK2</strain>
    </source>
</reference>
<evidence type="ECO:0000313" key="3">
    <source>
        <dbReference type="Proteomes" id="UP000654913"/>
    </source>
</evidence>